<evidence type="ECO:0000313" key="7">
    <source>
        <dbReference type="EMBL" id="NBI29895.1"/>
    </source>
</evidence>
<dbReference type="GO" id="GO:0016410">
    <property type="term" value="F:N-acyltransferase activity"/>
    <property type="evidence" value="ECO:0007669"/>
    <property type="project" value="TreeGrafter"/>
</dbReference>
<evidence type="ECO:0000256" key="3">
    <source>
        <dbReference type="ARBA" id="ARBA00020586"/>
    </source>
</evidence>
<keyword evidence="7" id="KW-0808">Transferase</keyword>
<dbReference type="PROSITE" id="PS51186">
    <property type="entry name" value="GNAT"/>
    <property type="match status" value="1"/>
</dbReference>
<dbReference type="SUPFAM" id="SSF55729">
    <property type="entry name" value="Acyl-CoA N-acyltransferases (Nat)"/>
    <property type="match status" value="1"/>
</dbReference>
<organism evidence="7 8">
    <name type="scientific">Chengkuizengella marina</name>
    <dbReference type="NCBI Taxonomy" id="2507566"/>
    <lineage>
        <taxon>Bacteria</taxon>
        <taxon>Bacillati</taxon>
        <taxon>Bacillota</taxon>
        <taxon>Bacilli</taxon>
        <taxon>Bacillales</taxon>
        <taxon>Paenibacillaceae</taxon>
        <taxon>Chengkuizengella</taxon>
    </lineage>
</organism>
<keyword evidence="8" id="KW-1185">Reference proteome</keyword>
<dbReference type="GO" id="GO:0019290">
    <property type="term" value="P:siderophore biosynthetic process"/>
    <property type="evidence" value="ECO:0007669"/>
    <property type="project" value="InterPro"/>
</dbReference>
<dbReference type="Proteomes" id="UP000448943">
    <property type="component" value="Unassembled WGS sequence"/>
</dbReference>
<evidence type="ECO:0000256" key="1">
    <source>
        <dbReference type="ARBA" id="ARBA00003818"/>
    </source>
</evidence>
<dbReference type="Gene3D" id="3.40.630.30">
    <property type="match status" value="1"/>
</dbReference>
<dbReference type="SMART" id="SM01006">
    <property type="entry name" value="AlcB"/>
    <property type="match status" value="1"/>
</dbReference>
<accession>A0A6N9Q4W6</accession>
<proteinExistence type="predicted"/>
<dbReference type="PANTHER" id="PTHR31438:SF1">
    <property type="entry name" value="LYSINE N-ACYLTRANSFERASE C17G9.06C-RELATED"/>
    <property type="match status" value="1"/>
</dbReference>
<protein>
    <recommendedName>
        <fullName evidence="3">Lysine N-acyltransferase MbtK</fullName>
    </recommendedName>
    <alternativeName>
        <fullName evidence="5">Mycobactin synthase protein K</fullName>
    </alternativeName>
</protein>
<dbReference type="EMBL" id="SIJB01000028">
    <property type="protein sequence ID" value="NBI29895.1"/>
    <property type="molecule type" value="Genomic_DNA"/>
</dbReference>
<feature type="domain" description="N-acetyltransferase" evidence="6">
    <location>
        <begin position="25"/>
        <end position="188"/>
    </location>
</feature>
<dbReference type="PANTHER" id="PTHR31438">
    <property type="entry name" value="LYSINE N-ACYLTRANSFERASE C17G9.06C-RELATED"/>
    <property type="match status" value="1"/>
</dbReference>
<sequence>MHSLLRRFIVLVSFKIFDQEIQKTISFRPVELTKDVNRLHNWMHQPHVVPFWNLAISLEDYEKHLKNFLNDNHQILYIGELDGAPMSYWEAYWAKEDIIGQYYNVDSYDQGIHLLIGPKEFIGKGLSLPFLRAMVKFQFRHLQTKKVIAEPDIRNDKMIYVFEKCGFEKVKSVELPDKTGMLMFCDRERFKRRWKYEDL</sequence>
<evidence type="ECO:0000256" key="4">
    <source>
        <dbReference type="ARBA" id="ARBA00023251"/>
    </source>
</evidence>
<comment type="caution">
    <text evidence="7">The sequence shown here is derived from an EMBL/GenBank/DDBJ whole genome shotgun (WGS) entry which is preliminary data.</text>
</comment>
<dbReference type="Pfam" id="PF13523">
    <property type="entry name" value="Acetyltransf_8"/>
    <property type="match status" value="1"/>
</dbReference>
<gene>
    <name evidence="7" type="ORF">ERL59_13095</name>
</gene>
<name>A0A6N9Q4W6_9BACL</name>
<evidence type="ECO:0000259" key="6">
    <source>
        <dbReference type="PROSITE" id="PS51186"/>
    </source>
</evidence>
<dbReference type="InterPro" id="IPR019432">
    <property type="entry name" value="Acyltransferase_MbtK/IucB-like"/>
</dbReference>
<evidence type="ECO:0000256" key="2">
    <source>
        <dbReference type="ARBA" id="ARBA00004924"/>
    </source>
</evidence>
<evidence type="ECO:0000256" key="5">
    <source>
        <dbReference type="ARBA" id="ARBA00031122"/>
    </source>
</evidence>
<evidence type="ECO:0000313" key="8">
    <source>
        <dbReference type="Proteomes" id="UP000448943"/>
    </source>
</evidence>
<dbReference type="InterPro" id="IPR000182">
    <property type="entry name" value="GNAT_dom"/>
</dbReference>
<comment type="function">
    <text evidence="1">Acyltransferase required for the direct transfer of medium- to long-chain fatty acyl moieties from a carrier protein (MbtL) on to the epsilon-amino group of lysine residue in the mycobactin core.</text>
</comment>
<comment type="pathway">
    <text evidence="2">Siderophore biosynthesis.</text>
</comment>
<dbReference type="AlphaFoldDB" id="A0A6N9Q4W6"/>
<dbReference type="GO" id="GO:0046677">
    <property type="term" value="P:response to antibiotic"/>
    <property type="evidence" value="ECO:0007669"/>
    <property type="project" value="UniProtKB-KW"/>
</dbReference>
<dbReference type="OrthoDB" id="9795206at2"/>
<reference evidence="7 8" key="1">
    <citation type="submission" date="2019-01" db="EMBL/GenBank/DDBJ databases">
        <title>Chengkuizengella sp. nov., isolated from deep-sea sediment of East Pacific Ocean.</title>
        <authorList>
            <person name="Yang J."/>
            <person name="Lai Q."/>
            <person name="Shao Z."/>
        </authorList>
    </citation>
    <scope>NUCLEOTIDE SEQUENCE [LARGE SCALE GENOMIC DNA]</scope>
    <source>
        <strain evidence="7 8">YPA3-1-1</strain>
    </source>
</reference>
<dbReference type="InterPro" id="IPR016181">
    <property type="entry name" value="Acyl_CoA_acyltransferase"/>
</dbReference>
<keyword evidence="4" id="KW-0046">Antibiotic resistance</keyword>